<name>W5TXT7_9NOCA</name>
<dbReference type="KEGG" id="nno:NONO_c72790"/>
<dbReference type="InterPro" id="IPR000073">
    <property type="entry name" value="AB_hydrolase_1"/>
</dbReference>
<dbReference type="PANTHER" id="PTHR43798:SF24">
    <property type="entry name" value="CIS-3-ALKYL-4-ALKYLOXETAN-2-ONE DECARBOXYLASE"/>
    <property type="match status" value="1"/>
</dbReference>
<dbReference type="OrthoDB" id="812569at2"/>
<dbReference type="EMBL" id="CP006850">
    <property type="protein sequence ID" value="AHH22036.1"/>
    <property type="molecule type" value="Genomic_DNA"/>
</dbReference>
<dbReference type="Proteomes" id="UP000019150">
    <property type="component" value="Chromosome"/>
</dbReference>
<dbReference type="InterPro" id="IPR029058">
    <property type="entry name" value="AB_hydrolase_fold"/>
</dbReference>
<dbReference type="GO" id="GO:0016020">
    <property type="term" value="C:membrane"/>
    <property type="evidence" value="ECO:0007669"/>
    <property type="project" value="TreeGrafter"/>
</dbReference>
<dbReference type="NCBIfam" id="NF002938">
    <property type="entry name" value="PRK03592.1"/>
    <property type="match status" value="1"/>
</dbReference>
<dbReference type="STRING" id="1415166.NONO_c72790"/>
<sequence length="294" mass="32725">MPAITTLDSFMTYRDTGAGPIPVVLLHGNPTSSYLWRKVIPHIDPLTRVLAPDLIGMGESGKPDSPYRFADHARYLDAWFDGLELDEVILAGHDWGGALAMDWAARHGDRVRGVAVVETFLRPLSWSEMPEQGRELFQRFRSPEGERMILQDNIFIEFNLPFGAKSLTPADLDVYRSPYLTPESRRPMLVWPREIPFDGEPADVAATMADYGRWMATTPDIPKLVMAVDNGVGMGGQETIEWARRTFAATEVANIGPAGHHAPEDRPDAIGSAIAEWVTRHALAAPRDVLDNRR</sequence>
<protein>
    <submittedName>
        <fullName evidence="2">Putative haloalkane dehalogenase, alpha/beta hydrolase family</fullName>
    </submittedName>
</protein>
<dbReference type="PRINTS" id="PR00111">
    <property type="entry name" value="ABHYDROLASE"/>
</dbReference>
<gene>
    <name evidence="2" type="ORF">NONO_c72790</name>
</gene>
<dbReference type="InterPro" id="IPR050266">
    <property type="entry name" value="AB_hydrolase_sf"/>
</dbReference>
<organism evidence="2 3">
    <name type="scientific">Nocardia nova SH22a</name>
    <dbReference type="NCBI Taxonomy" id="1415166"/>
    <lineage>
        <taxon>Bacteria</taxon>
        <taxon>Bacillati</taxon>
        <taxon>Actinomycetota</taxon>
        <taxon>Actinomycetes</taxon>
        <taxon>Mycobacteriales</taxon>
        <taxon>Nocardiaceae</taxon>
        <taxon>Nocardia</taxon>
    </lineage>
</organism>
<proteinExistence type="predicted"/>
<dbReference type="GO" id="GO:0016787">
    <property type="term" value="F:hydrolase activity"/>
    <property type="evidence" value="ECO:0007669"/>
    <property type="project" value="UniProtKB-KW"/>
</dbReference>
<dbReference type="SUPFAM" id="SSF53474">
    <property type="entry name" value="alpha/beta-Hydrolases"/>
    <property type="match status" value="1"/>
</dbReference>
<feature type="domain" description="AB hydrolase-1" evidence="1">
    <location>
        <begin position="22"/>
        <end position="141"/>
    </location>
</feature>
<dbReference type="PRINTS" id="PR00412">
    <property type="entry name" value="EPOXHYDRLASE"/>
</dbReference>
<dbReference type="RefSeq" id="WP_025353314.1">
    <property type="nucleotide sequence ID" value="NZ_CP006850.1"/>
</dbReference>
<evidence type="ECO:0000313" key="3">
    <source>
        <dbReference type="Proteomes" id="UP000019150"/>
    </source>
</evidence>
<keyword evidence="2" id="KW-0378">Hydrolase</keyword>
<dbReference type="PANTHER" id="PTHR43798">
    <property type="entry name" value="MONOACYLGLYCEROL LIPASE"/>
    <property type="match status" value="1"/>
</dbReference>
<dbReference type="HOGENOM" id="CLU_020336_13_3_11"/>
<dbReference type="InterPro" id="IPR000639">
    <property type="entry name" value="Epox_hydrolase-like"/>
</dbReference>
<dbReference type="Pfam" id="PF00561">
    <property type="entry name" value="Abhydrolase_1"/>
    <property type="match status" value="1"/>
</dbReference>
<keyword evidence="3" id="KW-1185">Reference proteome</keyword>
<accession>W5TXT7</accession>
<evidence type="ECO:0000313" key="2">
    <source>
        <dbReference type="EMBL" id="AHH22036.1"/>
    </source>
</evidence>
<dbReference type="Gene3D" id="3.40.50.1820">
    <property type="entry name" value="alpha/beta hydrolase"/>
    <property type="match status" value="1"/>
</dbReference>
<evidence type="ECO:0000259" key="1">
    <source>
        <dbReference type="Pfam" id="PF00561"/>
    </source>
</evidence>
<dbReference type="PATRIC" id="fig|1415166.3.peg.7471"/>
<dbReference type="AlphaFoldDB" id="W5TXT7"/>
<dbReference type="eggNOG" id="COG0596">
    <property type="taxonomic scope" value="Bacteria"/>
</dbReference>
<reference evidence="2 3" key="1">
    <citation type="journal article" date="2014" name="Appl. Environ. Microbiol.">
        <title>Insights into the Microbial Degradation of Rubber and Gutta-Percha by Analysis of the Complete Genome of Nocardia nova SH22a.</title>
        <authorList>
            <person name="Luo Q."/>
            <person name="Hiessl S."/>
            <person name="Poehlein A."/>
            <person name="Daniel R."/>
            <person name="Steinbuchel A."/>
        </authorList>
    </citation>
    <scope>NUCLEOTIDE SEQUENCE [LARGE SCALE GENOMIC DNA]</scope>
    <source>
        <strain evidence="2">SH22a</strain>
    </source>
</reference>